<feature type="transmembrane region" description="Helical" evidence="1">
    <location>
        <begin position="21"/>
        <end position="41"/>
    </location>
</feature>
<feature type="transmembrane region" description="Helical" evidence="1">
    <location>
        <begin position="124"/>
        <end position="144"/>
    </location>
</feature>
<keyword evidence="1" id="KW-0472">Membrane</keyword>
<comment type="caution">
    <text evidence="3">The sequence shown here is derived from an EMBL/GenBank/DDBJ whole genome shotgun (WGS) entry which is preliminary data.</text>
</comment>
<keyword evidence="1" id="KW-1133">Transmembrane helix</keyword>
<feature type="transmembrane region" description="Helical" evidence="1">
    <location>
        <begin position="97"/>
        <end position="118"/>
    </location>
</feature>
<feature type="domain" description="7 transmembrane helices usually fused to an inactive transglutaminase" evidence="2">
    <location>
        <begin position="21"/>
        <end position="213"/>
    </location>
</feature>
<evidence type="ECO:0000313" key="3">
    <source>
        <dbReference type="EMBL" id="PIU02074.1"/>
    </source>
</evidence>
<protein>
    <recommendedName>
        <fullName evidence="2">7 transmembrane helices usually fused to an inactive transglutaminase domain-containing protein</fullName>
    </recommendedName>
</protein>
<keyword evidence="1" id="KW-0812">Transmembrane</keyword>
<name>A0A2M6XAH7_9BACT</name>
<evidence type="ECO:0000259" key="2">
    <source>
        <dbReference type="Pfam" id="PF14402"/>
    </source>
</evidence>
<evidence type="ECO:0000313" key="4">
    <source>
        <dbReference type="Proteomes" id="UP000231214"/>
    </source>
</evidence>
<dbReference type="AlphaFoldDB" id="A0A2M6XAH7"/>
<dbReference type="Proteomes" id="UP000231214">
    <property type="component" value="Unassembled WGS sequence"/>
</dbReference>
<dbReference type="InterPro" id="IPR025840">
    <property type="entry name" value="7TM_transglut"/>
</dbReference>
<gene>
    <name evidence="3" type="ORF">COT66_02130</name>
</gene>
<proteinExistence type="predicted"/>
<organism evidence="3 4">
    <name type="scientific">Candidatus Shapirobacteria bacterium CG09_land_8_20_14_0_10_49_15</name>
    <dbReference type="NCBI Taxonomy" id="1974482"/>
    <lineage>
        <taxon>Bacteria</taxon>
        <taxon>Candidatus Shapironibacteriota</taxon>
    </lineage>
</organism>
<feature type="transmembrane region" description="Helical" evidence="1">
    <location>
        <begin position="53"/>
        <end position="76"/>
    </location>
</feature>
<feature type="transmembrane region" description="Helical" evidence="1">
    <location>
        <begin position="151"/>
        <end position="169"/>
    </location>
</feature>
<feature type="transmembrane region" description="Helical" evidence="1">
    <location>
        <begin position="181"/>
        <end position="205"/>
    </location>
</feature>
<sequence>MNTLQYLISQAIFRGVSEETVVILILLPLVASVVAAARHLLGFRGFGILIPTAIAVTFTVTGIAVGVLIFVTILLVATAARSLIRRLRLHYLPRMAIVLWFVTLAVLTMILTAPFFEFRQLTEISIFPIVILILMFEEFVAVQIGKSFREAAGLTLETVIIALMGYAILRVDWLQRTALLYPHWLILAPLAFDLLIGRFTGLRLLEYRRFRKLLK</sequence>
<evidence type="ECO:0000256" key="1">
    <source>
        <dbReference type="SAM" id="Phobius"/>
    </source>
</evidence>
<reference evidence="4" key="1">
    <citation type="submission" date="2017-09" db="EMBL/GenBank/DDBJ databases">
        <title>Depth-based differentiation of microbial function through sediment-hosted aquifers and enrichment of novel symbionts in the deep terrestrial subsurface.</title>
        <authorList>
            <person name="Probst A.J."/>
            <person name="Ladd B."/>
            <person name="Jarett J.K."/>
            <person name="Geller-Mcgrath D.E."/>
            <person name="Sieber C.M.K."/>
            <person name="Emerson J.B."/>
            <person name="Anantharaman K."/>
            <person name="Thomas B.C."/>
            <person name="Malmstrom R."/>
            <person name="Stieglmeier M."/>
            <person name="Klingl A."/>
            <person name="Woyke T."/>
            <person name="Ryan C.M."/>
            <person name="Banfield J.F."/>
        </authorList>
    </citation>
    <scope>NUCLEOTIDE SEQUENCE [LARGE SCALE GENOMIC DNA]</scope>
</reference>
<dbReference type="EMBL" id="PEZK01000031">
    <property type="protein sequence ID" value="PIU02074.1"/>
    <property type="molecule type" value="Genomic_DNA"/>
</dbReference>
<accession>A0A2M6XAH7</accession>
<dbReference type="Pfam" id="PF14402">
    <property type="entry name" value="7TM_transglut"/>
    <property type="match status" value="1"/>
</dbReference>